<dbReference type="PANTHER" id="PTHR23508">
    <property type="entry name" value="CARBOXYLIC ACID TRANSPORTER PROTEIN HOMOLOG"/>
    <property type="match status" value="1"/>
</dbReference>
<feature type="transmembrane region" description="Helical" evidence="5">
    <location>
        <begin position="255"/>
        <end position="281"/>
    </location>
</feature>
<evidence type="ECO:0000313" key="10">
    <source>
        <dbReference type="Proteomes" id="UP001156881"/>
    </source>
</evidence>
<feature type="transmembrane region" description="Helical" evidence="5">
    <location>
        <begin position="100"/>
        <end position="120"/>
    </location>
</feature>
<dbReference type="Pfam" id="PF07690">
    <property type="entry name" value="MFS_1"/>
    <property type="match status" value="1"/>
</dbReference>
<feature type="transmembrane region" description="Helical" evidence="5">
    <location>
        <begin position="348"/>
        <end position="371"/>
    </location>
</feature>
<dbReference type="Proteomes" id="UP001156881">
    <property type="component" value="Unassembled WGS sequence"/>
</dbReference>
<dbReference type="GO" id="GO:0046943">
    <property type="term" value="F:carboxylic acid transmembrane transporter activity"/>
    <property type="evidence" value="ECO:0007669"/>
    <property type="project" value="TreeGrafter"/>
</dbReference>
<dbReference type="InterPro" id="IPR011701">
    <property type="entry name" value="MFS"/>
</dbReference>
<feature type="transmembrane region" description="Helical" evidence="5">
    <location>
        <begin position="74"/>
        <end position="94"/>
    </location>
</feature>
<feature type="transmembrane region" description="Helical" evidence="5">
    <location>
        <begin position="288"/>
        <end position="308"/>
    </location>
</feature>
<gene>
    <name evidence="7" type="ORF">GCM10007884_07920</name>
    <name evidence="8" type="ORF">GGR33_003580</name>
</gene>
<keyword evidence="4 5" id="KW-0472">Membrane</keyword>
<name>A0A7W6ANZ2_9HYPH</name>
<reference evidence="8 9" key="3">
    <citation type="submission" date="2020-08" db="EMBL/GenBank/DDBJ databases">
        <title>Genomic Encyclopedia of Type Strains, Phase IV (KMG-IV): sequencing the most valuable type-strain genomes for metagenomic binning, comparative biology and taxonomic classification.</title>
        <authorList>
            <person name="Goeker M."/>
        </authorList>
    </citation>
    <scope>NUCLEOTIDE SEQUENCE [LARGE SCALE GENOMIC DNA]</scope>
    <source>
        <strain evidence="8 9">DSM 24105</strain>
    </source>
</reference>
<dbReference type="EMBL" id="BSPG01000002">
    <property type="protein sequence ID" value="GLS42807.1"/>
    <property type="molecule type" value="Genomic_DNA"/>
</dbReference>
<dbReference type="InterPro" id="IPR036259">
    <property type="entry name" value="MFS_trans_sf"/>
</dbReference>
<keyword evidence="3 5" id="KW-1133">Transmembrane helix</keyword>
<evidence type="ECO:0000256" key="2">
    <source>
        <dbReference type="ARBA" id="ARBA00022692"/>
    </source>
</evidence>
<keyword evidence="10" id="KW-1185">Reference proteome</keyword>
<dbReference type="PROSITE" id="PS00216">
    <property type="entry name" value="SUGAR_TRANSPORT_1"/>
    <property type="match status" value="1"/>
</dbReference>
<dbReference type="PROSITE" id="PS00217">
    <property type="entry name" value="SUGAR_TRANSPORT_2"/>
    <property type="match status" value="1"/>
</dbReference>
<keyword evidence="2 5" id="KW-0812">Transmembrane</keyword>
<organism evidence="8 9">
    <name type="scientific">Methylobacterium brachythecii</name>
    <dbReference type="NCBI Taxonomy" id="1176177"/>
    <lineage>
        <taxon>Bacteria</taxon>
        <taxon>Pseudomonadati</taxon>
        <taxon>Pseudomonadota</taxon>
        <taxon>Alphaproteobacteria</taxon>
        <taxon>Hyphomicrobiales</taxon>
        <taxon>Methylobacteriaceae</taxon>
        <taxon>Methylobacterium</taxon>
    </lineage>
</organism>
<feature type="transmembrane region" description="Helical" evidence="5">
    <location>
        <begin position="314"/>
        <end position="336"/>
    </location>
</feature>
<dbReference type="PROSITE" id="PS50850">
    <property type="entry name" value="MFS"/>
    <property type="match status" value="1"/>
</dbReference>
<comment type="caution">
    <text evidence="8">The sequence shown here is derived from an EMBL/GenBank/DDBJ whole genome shotgun (WGS) entry which is preliminary data.</text>
</comment>
<proteinExistence type="predicted"/>
<dbReference type="SUPFAM" id="SSF103473">
    <property type="entry name" value="MFS general substrate transporter"/>
    <property type="match status" value="1"/>
</dbReference>
<feature type="domain" description="Major facilitator superfamily (MFS) profile" evidence="6">
    <location>
        <begin position="1"/>
        <end position="402"/>
    </location>
</feature>
<protein>
    <submittedName>
        <fullName evidence="8">MFS family permease</fullName>
    </submittedName>
    <submittedName>
        <fullName evidence="7">MFS transporter</fullName>
    </submittedName>
</protein>
<comment type="subcellular location">
    <subcellularLocation>
        <location evidence="1">Membrane</location>
        <topology evidence="1">Multi-pass membrane protein</topology>
    </subcellularLocation>
</comment>
<evidence type="ECO:0000256" key="4">
    <source>
        <dbReference type="ARBA" id="ARBA00023136"/>
    </source>
</evidence>
<dbReference type="EMBL" id="JACIDN010000006">
    <property type="protein sequence ID" value="MBB3904066.1"/>
    <property type="molecule type" value="Genomic_DNA"/>
</dbReference>
<feature type="transmembrane region" description="Helical" evidence="5">
    <location>
        <begin position="223"/>
        <end position="249"/>
    </location>
</feature>
<evidence type="ECO:0000313" key="8">
    <source>
        <dbReference type="EMBL" id="MBB3904066.1"/>
    </source>
</evidence>
<dbReference type="Proteomes" id="UP000517759">
    <property type="component" value="Unassembled WGS sequence"/>
</dbReference>
<accession>A0A7W6ANZ2</accession>
<dbReference type="PANTHER" id="PTHR23508:SF10">
    <property type="entry name" value="CARBOXYLIC ACID TRANSPORTER PROTEIN HOMOLOG"/>
    <property type="match status" value="1"/>
</dbReference>
<feature type="transmembrane region" description="Helical" evidence="5">
    <location>
        <begin position="43"/>
        <end position="67"/>
    </location>
</feature>
<feature type="transmembrane region" description="Helical" evidence="5">
    <location>
        <begin position="7"/>
        <end position="31"/>
    </location>
</feature>
<feature type="transmembrane region" description="Helical" evidence="5">
    <location>
        <begin position="132"/>
        <end position="153"/>
    </location>
</feature>
<feature type="transmembrane region" description="Helical" evidence="5">
    <location>
        <begin position="377"/>
        <end position="398"/>
    </location>
</feature>
<feature type="transmembrane region" description="Helical" evidence="5">
    <location>
        <begin position="159"/>
        <end position="178"/>
    </location>
</feature>
<evidence type="ECO:0000313" key="9">
    <source>
        <dbReference type="Proteomes" id="UP000517759"/>
    </source>
</evidence>
<reference evidence="7" key="4">
    <citation type="submission" date="2023-01" db="EMBL/GenBank/DDBJ databases">
        <title>Draft genome sequence of Methylobacterium brachythecii strain NBRC 107710.</title>
        <authorList>
            <person name="Sun Q."/>
            <person name="Mori K."/>
        </authorList>
    </citation>
    <scope>NUCLEOTIDE SEQUENCE</scope>
    <source>
        <strain evidence="7">NBRC 107710</strain>
    </source>
</reference>
<dbReference type="InterPro" id="IPR005829">
    <property type="entry name" value="Sugar_transporter_CS"/>
</dbReference>
<dbReference type="AlphaFoldDB" id="A0A7W6ANZ2"/>
<evidence type="ECO:0000256" key="5">
    <source>
        <dbReference type="SAM" id="Phobius"/>
    </source>
</evidence>
<evidence type="ECO:0000259" key="6">
    <source>
        <dbReference type="PROSITE" id="PS50850"/>
    </source>
</evidence>
<reference evidence="10" key="2">
    <citation type="journal article" date="2019" name="Int. J. Syst. Evol. Microbiol.">
        <title>The Global Catalogue of Microorganisms (GCM) 10K type strain sequencing project: providing services to taxonomists for standard genome sequencing and annotation.</title>
        <authorList>
            <consortium name="The Broad Institute Genomics Platform"/>
            <consortium name="The Broad Institute Genome Sequencing Center for Infectious Disease"/>
            <person name="Wu L."/>
            <person name="Ma J."/>
        </authorList>
    </citation>
    <scope>NUCLEOTIDE SEQUENCE [LARGE SCALE GENOMIC DNA]</scope>
    <source>
        <strain evidence="10">NBRC 107710</strain>
    </source>
</reference>
<dbReference type="InterPro" id="IPR020846">
    <property type="entry name" value="MFS_dom"/>
</dbReference>
<dbReference type="RefSeq" id="WP_183507548.1">
    <property type="nucleotide sequence ID" value="NZ_BSPG01000002.1"/>
</dbReference>
<dbReference type="Gene3D" id="1.20.1250.20">
    <property type="entry name" value="MFS general substrate transporter like domains"/>
    <property type="match status" value="2"/>
</dbReference>
<evidence type="ECO:0000256" key="1">
    <source>
        <dbReference type="ARBA" id="ARBA00004141"/>
    </source>
</evidence>
<evidence type="ECO:0000313" key="7">
    <source>
        <dbReference type="EMBL" id="GLS42807.1"/>
    </source>
</evidence>
<reference evidence="7" key="1">
    <citation type="journal article" date="2014" name="Int. J. Syst. Evol. Microbiol.">
        <title>Complete genome of a new Firmicutes species belonging to the dominant human colonic microbiota ('Ruminococcus bicirculans') reveals two chromosomes and a selective capacity to utilize plant glucans.</title>
        <authorList>
            <consortium name="NISC Comparative Sequencing Program"/>
            <person name="Wegmann U."/>
            <person name="Louis P."/>
            <person name="Goesmann A."/>
            <person name="Henrissat B."/>
            <person name="Duncan S.H."/>
            <person name="Flint H.J."/>
        </authorList>
    </citation>
    <scope>NUCLEOTIDE SEQUENCE</scope>
    <source>
        <strain evidence="7">NBRC 107710</strain>
    </source>
</reference>
<sequence length="408" mass="43367">MLTSSFIGWMFDGFETSTLILVGGAAIASLIPNAGPDEVRLSIGTALSATLAGWAVGGVIGSILADYVGRKKMLMISIAGYCAFTALTAASYSIGALISLRFLTGLFLGSEWSTGTALVAETWPDHARAKALGVMQSGYGFGFFLAAGLWLFIQPLGPDAWRLMFVIGVLPAIALIYIRREVGESKLWQEAVAERRSAPTKRDFTVIELLQDREARSRAIATLVMAAVTVSVFYAISALTGPFIGAIAAKEGRHAATWASISALVYNAGAIVGYISAGFLAEALGRKLYMSCVFGGAILSGILMYLVPPALLPSLIAVFILGIFTLGVFSWMPIYLPELFATRIRATASGVVFNLGRLVAFPLPVLTAFLFSSLGGYQPTVLALTCLYLLSLSALCFLPETKNTRLPN</sequence>
<dbReference type="GO" id="GO:0005886">
    <property type="term" value="C:plasma membrane"/>
    <property type="evidence" value="ECO:0007669"/>
    <property type="project" value="TreeGrafter"/>
</dbReference>
<evidence type="ECO:0000256" key="3">
    <source>
        <dbReference type="ARBA" id="ARBA00022989"/>
    </source>
</evidence>